<dbReference type="Pfam" id="PF04278">
    <property type="entry name" value="Tic22"/>
    <property type="match status" value="1"/>
</dbReference>
<dbReference type="RefSeq" id="NP_045131.1">
    <property type="nucleotide sequence ID" value="NC_001840.1"/>
</dbReference>
<reference evidence="4" key="2">
    <citation type="journal article" date="2000" name="J. Mol. Evol.">
        <title>The structure and gene repertoire of an ancient red algal plastid genome.</title>
        <authorList>
            <person name="Glockner G."/>
            <person name="Rosenthal A."/>
            <person name="Valentin K."/>
        </authorList>
    </citation>
    <scope>NUCLEOTIDE SEQUENCE</scope>
    <source>
        <strain evidence="4">RK1</strain>
    </source>
</reference>
<geneLocation type="chloroplast" evidence="4"/>
<reference evidence="4" key="1">
    <citation type="submission" date="1999-11" db="EMBL/GenBank/DDBJ databases">
        <authorList>
            <person name="Gloeckner G."/>
            <person name="Rosenthal A."/>
            <person name="Valentin K."/>
        </authorList>
    </citation>
    <scope>NUCLEOTIDE SEQUENCE</scope>
    <source>
        <strain evidence="4">RK1</strain>
    </source>
</reference>
<evidence type="ECO:0000256" key="3">
    <source>
        <dbReference type="ARBA" id="ARBA00022640"/>
    </source>
</evidence>
<dbReference type="EMBL" id="AF022186">
    <property type="protein sequence ID" value="AAF12963.1"/>
    <property type="molecule type" value="Genomic_DNA"/>
</dbReference>
<dbReference type="GO" id="GO:0009507">
    <property type="term" value="C:chloroplast"/>
    <property type="evidence" value="ECO:0007669"/>
    <property type="project" value="UniProtKB-SubCell"/>
</dbReference>
<proteinExistence type="predicted"/>
<keyword evidence="2 4" id="KW-0150">Chloroplast</keyword>
<gene>
    <name evidence="4" type="primary">ycf80</name>
</gene>
<protein>
    <submittedName>
        <fullName evidence="4">Uncharacterized protein</fullName>
    </submittedName>
</protein>
<comment type="subcellular location">
    <subcellularLocation>
        <location evidence="1">Plastid</location>
        <location evidence="1">Chloroplast</location>
    </subcellularLocation>
</comment>
<sequence>MFPNIVNLKIWPVELAYSSLNKDFVSLSAEKEINNKIEETIESHCLKKQGIRIRSPYGLRTLKVLQACPKKEDLVLQRGCIKIALPFSGILSSYQSKCQYMQGLNNHLRNTLNNVVVYVVTNSSDELVSVASRSLMYRGRGISLVDLIIDLYYRYFVLDKYNLTNVVGFVFMDYEDSNLFLRTVLQNCYDKDKKAAVQKLKLGEACKLFFNPLNGIKVRFIPSSKELEKLFSVYQNEFDHISLHADQRFTPNSYSGVPVYLVSNKWLTNKSLVTLNPSLSTLLSHDFVFFTYLDALKFCNIIEDLLLYGNKEVESKPSIVLFNFEEILLHLKDVASLQTKVHFLPPYSVCDNEKLILAELKKVGSSTNPASTTWEYLSVILNSDLNNKN</sequence>
<dbReference type="GO" id="GO:0015031">
    <property type="term" value="P:protein transport"/>
    <property type="evidence" value="ECO:0007669"/>
    <property type="project" value="InterPro"/>
</dbReference>
<evidence type="ECO:0000256" key="2">
    <source>
        <dbReference type="ARBA" id="ARBA00022528"/>
    </source>
</evidence>
<organism evidence="4">
    <name type="scientific">Cyanidium caldarium</name>
    <name type="common">Red alga</name>
    <dbReference type="NCBI Taxonomy" id="2771"/>
    <lineage>
        <taxon>Eukaryota</taxon>
        <taxon>Rhodophyta</taxon>
        <taxon>Bangiophyceae</taxon>
        <taxon>Cyanidiales</taxon>
        <taxon>Cyanidiaceae</taxon>
        <taxon>Cyanidium</taxon>
    </lineage>
</organism>
<evidence type="ECO:0000313" key="4">
    <source>
        <dbReference type="EMBL" id="AAF12963.1"/>
    </source>
</evidence>
<dbReference type="AlphaFoldDB" id="Q9TLY6"/>
<name>Q9TLY6_CYACA</name>
<dbReference type="GeneID" id="800207"/>
<dbReference type="InterPro" id="IPR007378">
    <property type="entry name" value="Tic22-like"/>
</dbReference>
<evidence type="ECO:0000256" key="1">
    <source>
        <dbReference type="ARBA" id="ARBA00004229"/>
    </source>
</evidence>
<accession>Q9TLY6</accession>
<keyword evidence="3 4" id="KW-0934">Plastid</keyword>